<dbReference type="EMBL" id="MLJW01007662">
    <property type="protein sequence ID" value="OIQ65010.1"/>
    <property type="molecule type" value="Genomic_DNA"/>
</dbReference>
<dbReference type="CDD" id="cd03354">
    <property type="entry name" value="LbH_SAT"/>
    <property type="match status" value="1"/>
</dbReference>
<keyword evidence="2 4" id="KW-0808">Transferase</keyword>
<organism evidence="4">
    <name type="scientific">mine drainage metagenome</name>
    <dbReference type="NCBI Taxonomy" id="410659"/>
    <lineage>
        <taxon>unclassified sequences</taxon>
        <taxon>metagenomes</taxon>
        <taxon>ecological metagenomes</taxon>
    </lineage>
</organism>
<accession>A0A1J5P1R6</accession>
<dbReference type="InterPro" id="IPR011004">
    <property type="entry name" value="Trimer_LpxA-like_sf"/>
</dbReference>
<evidence type="ECO:0000256" key="3">
    <source>
        <dbReference type="ARBA" id="ARBA00023315"/>
    </source>
</evidence>
<keyword evidence="3 4" id="KW-0012">Acyltransferase</keyword>
<dbReference type="Gene3D" id="2.160.10.10">
    <property type="entry name" value="Hexapeptide repeat proteins"/>
    <property type="match status" value="1"/>
</dbReference>
<dbReference type="Pfam" id="PF00132">
    <property type="entry name" value="Hexapep"/>
    <property type="match status" value="1"/>
</dbReference>
<evidence type="ECO:0000256" key="2">
    <source>
        <dbReference type="ARBA" id="ARBA00022679"/>
    </source>
</evidence>
<dbReference type="InterPro" id="IPR001451">
    <property type="entry name" value="Hexapep"/>
</dbReference>
<comment type="caution">
    <text evidence="4">The sequence shown here is derived from an EMBL/GenBank/DDBJ whole genome shotgun (WGS) entry which is preliminary data.</text>
</comment>
<evidence type="ECO:0000256" key="1">
    <source>
        <dbReference type="ARBA" id="ARBA00007274"/>
    </source>
</evidence>
<sequence>MNTPGHNVRNPTSTRLLLFFCRHRVPLLSKLYRLLHHCDIYCDLKGCNVLMPHPYGIIIHSRTVIGQGVTIMQQVTLGGGRPGVNAAPIIEDDVYIGAGAKVLGNVRIGRHAVIGANSVITRDVAAGATVVGANRIVSTSAASNP</sequence>
<dbReference type="EC" id="2.3.1.30" evidence="4"/>
<dbReference type="InterPro" id="IPR018357">
    <property type="entry name" value="Hexapep_transf_CS"/>
</dbReference>
<proteinExistence type="inferred from homology"/>
<gene>
    <name evidence="4" type="primary">cysE_24</name>
    <name evidence="4" type="ORF">GALL_534350</name>
</gene>
<dbReference type="GO" id="GO:0009001">
    <property type="term" value="F:serine O-acetyltransferase activity"/>
    <property type="evidence" value="ECO:0007669"/>
    <property type="project" value="UniProtKB-EC"/>
</dbReference>
<dbReference type="PROSITE" id="PS00101">
    <property type="entry name" value="HEXAPEP_TRANSFERASES"/>
    <property type="match status" value="1"/>
</dbReference>
<evidence type="ECO:0000313" key="4">
    <source>
        <dbReference type="EMBL" id="OIQ65010.1"/>
    </source>
</evidence>
<name>A0A1J5P1R6_9ZZZZ</name>
<dbReference type="InterPro" id="IPR045304">
    <property type="entry name" value="LbH_SAT"/>
</dbReference>
<reference evidence="4" key="1">
    <citation type="submission" date="2016-10" db="EMBL/GenBank/DDBJ databases">
        <title>Sequence of Gallionella enrichment culture.</title>
        <authorList>
            <person name="Poehlein A."/>
            <person name="Muehling M."/>
            <person name="Daniel R."/>
        </authorList>
    </citation>
    <scope>NUCLEOTIDE SEQUENCE</scope>
</reference>
<dbReference type="AlphaFoldDB" id="A0A1J5P1R6"/>
<dbReference type="PANTHER" id="PTHR42811">
    <property type="entry name" value="SERINE ACETYLTRANSFERASE"/>
    <property type="match status" value="1"/>
</dbReference>
<comment type="similarity">
    <text evidence="1">Belongs to the transferase hexapeptide repeat family.</text>
</comment>
<dbReference type="SUPFAM" id="SSF51161">
    <property type="entry name" value="Trimeric LpxA-like enzymes"/>
    <property type="match status" value="1"/>
</dbReference>
<protein>
    <submittedName>
        <fullName evidence="4">Serine acetyltransferase</fullName>
        <ecNumber evidence="4">2.3.1.30</ecNumber>
    </submittedName>
</protein>